<dbReference type="PANTHER" id="PTHR30388">
    <property type="entry name" value="ALDEHYDE OXIDOREDUCTASE MOLYBDENUM COFACTOR ASSEMBLY PROTEIN"/>
    <property type="match status" value="1"/>
</dbReference>
<reference evidence="2" key="2">
    <citation type="journal article" date="2019" name="Genome Biol. Evol.">
        <title>Day and night: Metabolic profiles and evolutionary relationships of six axenic non-marine cyanobacteria.</title>
        <authorList>
            <person name="Will S.E."/>
            <person name="Henke P."/>
            <person name="Boedeker C."/>
            <person name="Huang S."/>
            <person name="Brinkmann H."/>
            <person name="Rohde M."/>
            <person name="Jarek M."/>
            <person name="Friedl T."/>
            <person name="Seufert S."/>
            <person name="Schumacher M."/>
            <person name="Overmann J."/>
            <person name="Neumann-Schaal M."/>
            <person name="Petersen J."/>
        </authorList>
    </citation>
    <scope>NUCLEOTIDE SEQUENCE [LARGE SCALE GENOMIC DNA]</scope>
    <source>
        <strain evidence="2">PCC 7102</strain>
    </source>
</reference>
<evidence type="ECO:0000313" key="3">
    <source>
        <dbReference type="Proteomes" id="UP000271624"/>
    </source>
</evidence>
<dbReference type="Proteomes" id="UP000271624">
    <property type="component" value="Unassembled WGS sequence"/>
</dbReference>
<dbReference type="RefSeq" id="WP_233787947.1">
    <property type="nucleotide sequence ID" value="NZ_RSCL01000019.1"/>
</dbReference>
<dbReference type="InterPro" id="IPR052698">
    <property type="entry name" value="MoCofactor_Util/Proc"/>
</dbReference>
<comment type="caution">
    <text evidence="2">The sequence shown here is derived from an EMBL/GenBank/DDBJ whole genome shotgun (WGS) entry which is preliminary data.</text>
</comment>
<sequence>MRETRANNATYERFPMADKIILARWETIHQVSIIERTAVVMTHNYLDDIEIVKMLLLSSKRCVGVFGSKQRIERLLADLRAVETVYTDKMLEKLHAPIGVDIGAENSEEIAMAMIAEVQAVRTNRNASFLKNRKKPIHSSVIGTLSASQDLILLS</sequence>
<dbReference type="PANTHER" id="PTHR30388:SF6">
    <property type="entry name" value="XANTHINE DEHYDROGENASE SUBUNIT A-RELATED"/>
    <property type="match status" value="1"/>
</dbReference>
<gene>
    <name evidence="2" type="ORF">DSM106972_067160</name>
</gene>
<reference evidence="2" key="1">
    <citation type="submission" date="2018-12" db="EMBL/GenBank/DDBJ databases">
        <authorList>
            <person name="Will S."/>
            <person name="Neumann-Schaal M."/>
            <person name="Henke P."/>
        </authorList>
    </citation>
    <scope>NUCLEOTIDE SEQUENCE</scope>
    <source>
        <strain evidence="2">PCC 7102</strain>
    </source>
</reference>
<dbReference type="Gene3D" id="3.40.50.720">
    <property type="entry name" value="NAD(P)-binding Rossmann-like Domain"/>
    <property type="match status" value="1"/>
</dbReference>
<feature type="domain" description="XdhC Rossmann" evidence="1">
    <location>
        <begin position="4"/>
        <end position="118"/>
    </location>
</feature>
<keyword evidence="3" id="KW-1185">Reference proteome</keyword>
<name>A0A3S1AIY0_9CYAN</name>
<accession>A0A3S1AIY0</accession>
<dbReference type="Pfam" id="PF13478">
    <property type="entry name" value="XdhC_C"/>
    <property type="match status" value="1"/>
</dbReference>
<dbReference type="AlphaFoldDB" id="A0A3S1AIY0"/>
<evidence type="ECO:0000313" key="2">
    <source>
        <dbReference type="EMBL" id="RUT01619.1"/>
    </source>
</evidence>
<organism evidence="2 3">
    <name type="scientific">Dulcicalothrix desertica PCC 7102</name>
    <dbReference type="NCBI Taxonomy" id="232991"/>
    <lineage>
        <taxon>Bacteria</taxon>
        <taxon>Bacillati</taxon>
        <taxon>Cyanobacteriota</taxon>
        <taxon>Cyanophyceae</taxon>
        <taxon>Nostocales</taxon>
        <taxon>Calotrichaceae</taxon>
        <taxon>Dulcicalothrix</taxon>
    </lineage>
</organism>
<protein>
    <recommendedName>
        <fullName evidence="1">XdhC Rossmann domain-containing protein</fullName>
    </recommendedName>
</protein>
<proteinExistence type="predicted"/>
<evidence type="ECO:0000259" key="1">
    <source>
        <dbReference type="Pfam" id="PF13478"/>
    </source>
</evidence>
<dbReference type="InterPro" id="IPR027051">
    <property type="entry name" value="XdhC_Rossmann_dom"/>
</dbReference>
<dbReference type="EMBL" id="RSCL01000019">
    <property type="protein sequence ID" value="RUT01619.1"/>
    <property type="molecule type" value="Genomic_DNA"/>
</dbReference>